<dbReference type="NCBIfam" id="NF004829">
    <property type="entry name" value="PRK06183.1-3"/>
    <property type="match status" value="1"/>
</dbReference>
<dbReference type="PRINTS" id="PR00420">
    <property type="entry name" value="RNGMNOXGNASE"/>
</dbReference>
<name>A0A3A9VVQ6_9ACTN</name>
<evidence type="ECO:0000313" key="6">
    <source>
        <dbReference type="Proteomes" id="UP000268652"/>
    </source>
</evidence>
<dbReference type="Proteomes" id="UP000268652">
    <property type="component" value="Unassembled WGS sequence"/>
</dbReference>
<dbReference type="GO" id="GO:0019622">
    <property type="term" value="P:3-(3-hydroxy)phenylpropionate catabolic process"/>
    <property type="evidence" value="ECO:0007669"/>
    <property type="project" value="TreeGrafter"/>
</dbReference>
<dbReference type="GO" id="GO:0071949">
    <property type="term" value="F:FAD binding"/>
    <property type="evidence" value="ECO:0007669"/>
    <property type="project" value="InterPro"/>
</dbReference>
<evidence type="ECO:0000313" key="7">
    <source>
        <dbReference type="Proteomes" id="UP000275024"/>
    </source>
</evidence>
<dbReference type="OrthoDB" id="8670884at2"/>
<reference evidence="6 7" key="1">
    <citation type="submission" date="2018-09" db="EMBL/GenBank/DDBJ databases">
        <title>Streptomyces sp. nov. DS1-2, an endophytic actinomycete isolated from roots of Dendrobium scabrilingue.</title>
        <authorList>
            <person name="Kuncharoen N."/>
            <person name="Kudo T."/>
            <person name="Ohkuma M."/>
            <person name="Yuki M."/>
            <person name="Tanasupawat S."/>
        </authorList>
    </citation>
    <scope>NUCLEOTIDE SEQUENCE [LARGE SCALE GENOMIC DNA]</scope>
    <source>
        <strain evidence="4 7">AZ1-7</strain>
        <strain evidence="5 6">DS1-2</strain>
    </source>
</reference>
<dbReference type="Pfam" id="PF01494">
    <property type="entry name" value="FAD_binding_3"/>
    <property type="match status" value="1"/>
</dbReference>
<accession>A0A3A9VVQ6</accession>
<feature type="domain" description="FAD-binding" evidence="3">
    <location>
        <begin position="22"/>
        <end position="358"/>
    </location>
</feature>
<comment type="caution">
    <text evidence="4">The sequence shown here is derived from an EMBL/GenBank/DDBJ whole genome shotgun (WGS) entry which is preliminary data.</text>
</comment>
<dbReference type="Proteomes" id="UP000275024">
    <property type="component" value="Unassembled WGS sequence"/>
</dbReference>
<dbReference type="PANTHER" id="PTHR43476:SF3">
    <property type="entry name" value="FAD-BINDING MONOOXYGENASE"/>
    <property type="match status" value="1"/>
</dbReference>
<sequence>MSAPTPRSPAPPPPAPDPGDTCDVAVVGAGPVGLALAALLSAEGVKVAVVDPHRVVCQHPRATHLDDETMRTLQTLGAADLEPLFLRQSGWVLTGADEQPFLELAMPDTVSDQGWYTDYQFHQPDFESRLRGLLATRDGARLWLGWEAVALDQDAEGAGLVVRERRSGRVRCLRAAYVVGADGAGSFVRAAMGADVEDLRGTQTSLIVDVHPFHHPDSLPRTTGFVRCDAERPLTYVPIFPPLLRFEFMLDTAADPAEAERPEHVYPLLSRWLAPGSYRVLRADAYEWHAHLVRGWRDGRLLLAGDAAHEMPPMLGQGLCSGLRDAANLAWKLALVLRGRAEGTLLDTYESERAAHVRPYIVESARQANMIEAFGRGERPPASTAPRVVERFRPPLGPGLVERPADPVGQLAPQPRGPGGERLDDATGYRFVAVGAPEVIAGVDDATRAHWRRLGLVAVAGGGPVVREWLAERGAKAALVRPDRYVYGVAADAAGLVDVTGRLAERLLPSAVTA</sequence>
<protein>
    <submittedName>
        <fullName evidence="4">Bifunctional 3-(3-hydroxy-phenyl)propionate/3-hydroxycinnamic acid hydroxylase</fullName>
    </submittedName>
</protein>
<dbReference type="Gene3D" id="3.50.50.60">
    <property type="entry name" value="FAD/NAD(P)-binding domain"/>
    <property type="match status" value="1"/>
</dbReference>
<organism evidence="4 7">
    <name type="scientific">Streptomyces radicis</name>
    <dbReference type="NCBI Taxonomy" id="1750517"/>
    <lineage>
        <taxon>Bacteria</taxon>
        <taxon>Bacillati</taxon>
        <taxon>Actinomycetota</taxon>
        <taxon>Actinomycetes</taxon>
        <taxon>Kitasatosporales</taxon>
        <taxon>Streptomycetaceae</taxon>
        <taxon>Streptomyces</taxon>
    </lineage>
</organism>
<gene>
    <name evidence="5" type="ORF">D7318_28815</name>
    <name evidence="4" type="ORF">D7319_29055</name>
</gene>
<feature type="region of interest" description="Disordered" evidence="2">
    <location>
        <begin position="399"/>
        <end position="422"/>
    </location>
</feature>
<evidence type="ECO:0000259" key="3">
    <source>
        <dbReference type="Pfam" id="PF01494"/>
    </source>
</evidence>
<dbReference type="RefSeq" id="WP_120700180.1">
    <property type="nucleotide sequence ID" value="NZ_RBDX01000038.1"/>
</dbReference>
<keyword evidence="6" id="KW-1185">Reference proteome</keyword>
<dbReference type="InterPro" id="IPR002938">
    <property type="entry name" value="FAD-bd"/>
</dbReference>
<dbReference type="EMBL" id="RBDX01000038">
    <property type="protein sequence ID" value="RKN04243.1"/>
    <property type="molecule type" value="Genomic_DNA"/>
</dbReference>
<dbReference type="GO" id="GO:0008688">
    <property type="term" value="F:3-(3-hydroxyphenyl)propionate hydroxylase activity"/>
    <property type="evidence" value="ECO:0007669"/>
    <property type="project" value="TreeGrafter"/>
</dbReference>
<dbReference type="EMBL" id="RBDY01000037">
    <property type="protein sequence ID" value="RKN14761.1"/>
    <property type="molecule type" value="Genomic_DNA"/>
</dbReference>
<keyword evidence="1" id="KW-0560">Oxidoreductase</keyword>
<dbReference type="SUPFAM" id="SSF51905">
    <property type="entry name" value="FAD/NAD(P)-binding domain"/>
    <property type="match status" value="1"/>
</dbReference>
<dbReference type="AlphaFoldDB" id="A0A3A9VVQ6"/>
<dbReference type="InterPro" id="IPR050631">
    <property type="entry name" value="PheA/TfdB_FAD_monoxygenase"/>
</dbReference>
<dbReference type="PANTHER" id="PTHR43476">
    <property type="entry name" value="3-(3-HYDROXY-PHENYL)PROPIONATE/3-HYDROXYCINNAMIC ACID HYDROXYLASE"/>
    <property type="match status" value="1"/>
</dbReference>
<dbReference type="Gene3D" id="3.30.9.10">
    <property type="entry name" value="D-Amino Acid Oxidase, subunit A, domain 2"/>
    <property type="match status" value="1"/>
</dbReference>
<evidence type="ECO:0000256" key="2">
    <source>
        <dbReference type="SAM" id="MobiDB-lite"/>
    </source>
</evidence>
<dbReference type="InterPro" id="IPR036188">
    <property type="entry name" value="FAD/NAD-bd_sf"/>
</dbReference>
<evidence type="ECO:0000313" key="5">
    <source>
        <dbReference type="EMBL" id="RKN14761.1"/>
    </source>
</evidence>
<proteinExistence type="predicted"/>
<evidence type="ECO:0000313" key="4">
    <source>
        <dbReference type="EMBL" id="RKN04243.1"/>
    </source>
</evidence>
<evidence type="ECO:0000256" key="1">
    <source>
        <dbReference type="ARBA" id="ARBA00023002"/>
    </source>
</evidence>